<evidence type="ECO:0000259" key="4">
    <source>
        <dbReference type="Pfam" id="PF00852"/>
    </source>
</evidence>
<comment type="similarity">
    <text evidence="1">Belongs to the glycosyltransferase 10 family.</text>
</comment>
<dbReference type="InterPro" id="IPR001503">
    <property type="entry name" value="Glyco_trans_10"/>
</dbReference>
<evidence type="ECO:0000256" key="3">
    <source>
        <dbReference type="ARBA" id="ARBA00022679"/>
    </source>
</evidence>
<keyword evidence="3 6" id="KW-0808">Transferase</keyword>
<dbReference type="InterPro" id="IPR041058">
    <property type="entry name" value="FucT_N"/>
</dbReference>
<dbReference type="eggNOG" id="ENOG50339ZY">
    <property type="taxonomic scope" value="Bacteria"/>
</dbReference>
<dbReference type="Gene3D" id="3.40.50.11660">
    <property type="entry name" value="Glycosyl transferase family 10, C-terminal domain"/>
    <property type="match status" value="1"/>
</dbReference>
<evidence type="ECO:0000259" key="5">
    <source>
        <dbReference type="Pfam" id="PF18025"/>
    </source>
</evidence>
<reference evidence="6 7" key="1">
    <citation type="journal article" date="2011" name="J. Bacteriol.">
        <title>Genome sequence of Helicobacter bizzozeronii strain CIII-1, an isolate from human gastric mucosa.</title>
        <authorList>
            <person name="Schott T."/>
            <person name="Rossi M."/>
            <person name="Hanninen M.L."/>
        </authorList>
    </citation>
    <scope>NUCLEOTIDE SEQUENCE [LARGE SCALE GENOMIC DNA]</scope>
    <source>
        <strain evidence="6 7">CIII-1</strain>
    </source>
</reference>
<dbReference type="PANTHER" id="PTHR11929:SF194">
    <property type="entry name" value="ALPHA-(1,3)-FUCOSYLTRANSFERASE 10"/>
    <property type="match status" value="1"/>
</dbReference>
<dbReference type="Pfam" id="PF18025">
    <property type="entry name" value="FucT_N"/>
    <property type="match status" value="1"/>
</dbReference>
<dbReference type="HOGENOM" id="CLU_045377_3_0_7"/>
<dbReference type="InterPro" id="IPR055270">
    <property type="entry name" value="Glyco_tran_10_C"/>
</dbReference>
<dbReference type="KEGG" id="hbi:HBZC1_11830"/>
<feature type="domain" description="Alpha-(1,3)-fucosyltransferase FucT N-terminal" evidence="5">
    <location>
        <begin position="52"/>
        <end position="140"/>
    </location>
</feature>
<dbReference type="GO" id="GO:0008417">
    <property type="term" value="F:fucosyltransferase activity"/>
    <property type="evidence" value="ECO:0007669"/>
    <property type="project" value="InterPro"/>
</dbReference>
<evidence type="ECO:0000256" key="2">
    <source>
        <dbReference type="ARBA" id="ARBA00022676"/>
    </source>
</evidence>
<name>F8KTK2_HELBC</name>
<feature type="domain" description="Fucosyltransferase C-terminal" evidence="4">
    <location>
        <begin position="195"/>
        <end position="321"/>
    </location>
</feature>
<dbReference type="SUPFAM" id="SSF53756">
    <property type="entry name" value="UDP-Glycosyltransferase/glycogen phosphorylase"/>
    <property type="match status" value="1"/>
</dbReference>
<accession>F8KTK2</accession>
<dbReference type="InterPro" id="IPR038577">
    <property type="entry name" value="GT10-like_C_sf"/>
</dbReference>
<gene>
    <name evidence="6" type="ordered locus">HBZC1_11830</name>
</gene>
<evidence type="ECO:0000313" key="6">
    <source>
        <dbReference type="EMBL" id="CCB80169.1"/>
    </source>
</evidence>
<keyword evidence="2 6" id="KW-0328">Glycosyltransferase</keyword>
<proteinExistence type="inferred from homology"/>
<dbReference type="GO" id="GO:0016020">
    <property type="term" value="C:membrane"/>
    <property type="evidence" value="ECO:0007669"/>
    <property type="project" value="InterPro"/>
</dbReference>
<protein>
    <submittedName>
        <fullName evidence="6">AlPHA (1,3)-FUCOSYLTRANSFERASE</fullName>
    </submittedName>
</protein>
<evidence type="ECO:0000256" key="1">
    <source>
        <dbReference type="ARBA" id="ARBA00008919"/>
    </source>
</evidence>
<keyword evidence="7" id="KW-1185">Reference proteome</keyword>
<dbReference type="PANTHER" id="PTHR11929">
    <property type="entry name" value="ALPHA- 1,3 -FUCOSYLTRANSFERASE"/>
    <property type="match status" value="1"/>
</dbReference>
<dbReference type="Proteomes" id="UP000008387">
    <property type="component" value="Chromosome"/>
</dbReference>
<dbReference type="STRING" id="1002804.HBZC1_11830"/>
<organism evidence="6 7">
    <name type="scientific">Helicobacter bizzozeronii (strain CIII-1)</name>
    <dbReference type="NCBI Taxonomy" id="1002804"/>
    <lineage>
        <taxon>Bacteria</taxon>
        <taxon>Pseudomonadati</taxon>
        <taxon>Campylobacterota</taxon>
        <taxon>Epsilonproteobacteria</taxon>
        <taxon>Campylobacterales</taxon>
        <taxon>Helicobacteraceae</taxon>
        <taxon>Helicobacter</taxon>
    </lineage>
</organism>
<dbReference type="EMBL" id="FR871757">
    <property type="protein sequence ID" value="CCB80169.1"/>
    <property type="molecule type" value="Genomic_DNA"/>
</dbReference>
<sequence length="414" mass="48284">MSPSSLANLRKFFERFFMFQPLLDAFIEATKLPPPPPPLKKPLNLGLQWYHGFDDFRGWFFYEILQHQYAISFDEKMTYDCLFGVYPRTLEGLYQALDNPNKRLVFVGENERIDFNIYDFAMGFDHLEFGDRYLRVPLYYQSLYQFLHAITHASHAPFKLNASDPLSLENKTPFSATYPHLDALAREQKNPLERKFSSFVASNWEAPMRNASYQKLNDYRPVAGGGRVFNTIGKPVSNKHEFLSQYKFNLCFENSLGMGYTTEKIVDAYFAHTIPIYWGNPLVHLDFNPKSFVNVHDFDNLDEALDFVRYLDTHDNAYLEMLHAHPLNTSEGKPRFCHDLSFKVILDFLINAIESPHIYHEQINVSSKSLYTPDRTSLLELFSGREHLHMAFKKLRAKTRSMLKTAAKTLRIIH</sequence>
<dbReference type="Pfam" id="PF00852">
    <property type="entry name" value="Glyco_transf_10"/>
    <property type="match status" value="1"/>
</dbReference>
<dbReference type="AlphaFoldDB" id="F8KTK2"/>
<dbReference type="SMR" id="F8KTK2"/>
<evidence type="ECO:0000313" key="7">
    <source>
        <dbReference type="Proteomes" id="UP000008387"/>
    </source>
</evidence>